<dbReference type="GO" id="GO:0005524">
    <property type="term" value="F:ATP binding"/>
    <property type="evidence" value="ECO:0007669"/>
    <property type="project" value="UniProtKB-KW"/>
</dbReference>
<dbReference type="GO" id="GO:0007015">
    <property type="term" value="P:actin filament organization"/>
    <property type="evidence" value="ECO:0000318"/>
    <property type="project" value="GO_Central"/>
</dbReference>
<evidence type="ECO:0000256" key="1">
    <source>
        <dbReference type="ARBA" id="ARBA00022741"/>
    </source>
</evidence>
<dbReference type="STRING" id="4232.A0A251SST0"/>
<evidence type="ECO:0000313" key="9">
    <source>
        <dbReference type="Proteomes" id="UP000215914"/>
    </source>
</evidence>
<feature type="domain" description="Myosin motor" evidence="7">
    <location>
        <begin position="199"/>
        <end position="305"/>
    </location>
</feature>
<dbReference type="GO" id="GO:0016459">
    <property type="term" value="C:myosin complex"/>
    <property type="evidence" value="ECO:0007669"/>
    <property type="project" value="UniProtKB-KW"/>
</dbReference>
<dbReference type="EMBL" id="CM007902">
    <property type="protein sequence ID" value="OTG01669.1"/>
    <property type="molecule type" value="Genomic_DNA"/>
</dbReference>
<comment type="caution">
    <text evidence="6">Lacks conserved residue(s) required for the propagation of feature annotation.</text>
</comment>
<evidence type="ECO:0000256" key="3">
    <source>
        <dbReference type="ARBA" id="ARBA00023123"/>
    </source>
</evidence>
<dbReference type="InterPro" id="IPR001609">
    <property type="entry name" value="Myosin_head_motor_dom-like"/>
</dbReference>
<keyword evidence="4" id="KW-0505">Motor protein</keyword>
<dbReference type="GO" id="GO:0005737">
    <property type="term" value="C:cytoplasm"/>
    <property type="evidence" value="ECO:0000318"/>
    <property type="project" value="GO_Central"/>
</dbReference>
<keyword evidence="1" id="KW-0547">Nucleotide-binding</keyword>
<name>A0A251SST0_HELAN</name>
<evidence type="ECO:0000259" key="7">
    <source>
        <dbReference type="PROSITE" id="PS51456"/>
    </source>
</evidence>
<gene>
    <name evidence="8" type="ORF">HannXRQ_Chr13g0404551</name>
</gene>
<protein>
    <submittedName>
        <fullName evidence="8">Putative P-loop containing nucleoside triphosphate hydrolase</fullName>
    </submittedName>
</protein>
<evidence type="ECO:0000256" key="6">
    <source>
        <dbReference type="PROSITE-ProRule" id="PRU00782"/>
    </source>
</evidence>
<accession>A0A251SST0</accession>
<reference evidence="9" key="1">
    <citation type="journal article" date="2017" name="Nature">
        <title>The sunflower genome provides insights into oil metabolism, flowering and Asterid evolution.</title>
        <authorList>
            <person name="Badouin H."/>
            <person name="Gouzy J."/>
            <person name="Grassa C.J."/>
            <person name="Murat F."/>
            <person name="Staton S.E."/>
            <person name="Cottret L."/>
            <person name="Lelandais-Briere C."/>
            <person name="Owens G.L."/>
            <person name="Carrere S."/>
            <person name="Mayjonade B."/>
            <person name="Legrand L."/>
            <person name="Gill N."/>
            <person name="Kane N.C."/>
            <person name="Bowers J.E."/>
            <person name="Hubner S."/>
            <person name="Bellec A."/>
            <person name="Berard A."/>
            <person name="Berges H."/>
            <person name="Blanchet N."/>
            <person name="Boniface M.C."/>
            <person name="Brunel D."/>
            <person name="Catrice O."/>
            <person name="Chaidir N."/>
            <person name="Claudel C."/>
            <person name="Donnadieu C."/>
            <person name="Faraut T."/>
            <person name="Fievet G."/>
            <person name="Helmstetter N."/>
            <person name="King M."/>
            <person name="Knapp S.J."/>
            <person name="Lai Z."/>
            <person name="Le Paslier M.C."/>
            <person name="Lippi Y."/>
            <person name="Lorenzon L."/>
            <person name="Mandel J.R."/>
            <person name="Marage G."/>
            <person name="Marchand G."/>
            <person name="Marquand E."/>
            <person name="Bret-Mestries E."/>
            <person name="Morien E."/>
            <person name="Nambeesan S."/>
            <person name="Nguyen T."/>
            <person name="Pegot-Espagnet P."/>
            <person name="Pouilly N."/>
            <person name="Raftis F."/>
            <person name="Sallet E."/>
            <person name="Schiex T."/>
            <person name="Thomas J."/>
            <person name="Vandecasteele C."/>
            <person name="Vares D."/>
            <person name="Vear F."/>
            <person name="Vautrin S."/>
            <person name="Crespi M."/>
            <person name="Mangin B."/>
            <person name="Burke J.M."/>
            <person name="Salse J."/>
            <person name="Munos S."/>
            <person name="Vincourt P."/>
            <person name="Rieseberg L.H."/>
            <person name="Langlade N.B."/>
        </authorList>
    </citation>
    <scope>NUCLEOTIDE SEQUENCE [LARGE SCALE GENOMIC DNA]</scope>
    <source>
        <strain evidence="9">cv. SF193</strain>
    </source>
</reference>
<dbReference type="PROSITE" id="PS51456">
    <property type="entry name" value="MYOSIN_MOTOR"/>
    <property type="match status" value="1"/>
</dbReference>
<dbReference type="PANTHER" id="PTHR13140:SF781">
    <property type="entry name" value="MYOSIN-15"/>
    <property type="match status" value="1"/>
</dbReference>
<dbReference type="SUPFAM" id="SSF52540">
    <property type="entry name" value="P-loop containing nucleoside triphosphate hydrolases"/>
    <property type="match status" value="1"/>
</dbReference>
<keyword evidence="9" id="KW-1185">Reference proteome</keyword>
<dbReference type="InterPro" id="IPR036961">
    <property type="entry name" value="Kinesin_motor_dom_sf"/>
</dbReference>
<dbReference type="GO" id="GO:0051015">
    <property type="term" value="F:actin filament binding"/>
    <property type="evidence" value="ECO:0000318"/>
    <property type="project" value="GO_Central"/>
</dbReference>
<dbReference type="AlphaFoldDB" id="A0A251SST0"/>
<organism evidence="8 9">
    <name type="scientific">Helianthus annuus</name>
    <name type="common">Common sunflower</name>
    <dbReference type="NCBI Taxonomy" id="4232"/>
    <lineage>
        <taxon>Eukaryota</taxon>
        <taxon>Viridiplantae</taxon>
        <taxon>Streptophyta</taxon>
        <taxon>Embryophyta</taxon>
        <taxon>Tracheophyta</taxon>
        <taxon>Spermatophyta</taxon>
        <taxon>Magnoliopsida</taxon>
        <taxon>eudicotyledons</taxon>
        <taxon>Gunneridae</taxon>
        <taxon>Pentapetalae</taxon>
        <taxon>asterids</taxon>
        <taxon>campanulids</taxon>
        <taxon>Asterales</taxon>
        <taxon>Asteraceae</taxon>
        <taxon>Asteroideae</taxon>
        <taxon>Heliantheae alliance</taxon>
        <taxon>Heliantheae</taxon>
        <taxon>Helianthus</taxon>
    </lineage>
</organism>
<dbReference type="Gene3D" id="3.40.850.10">
    <property type="entry name" value="Kinesin motor domain"/>
    <property type="match status" value="1"/>
</dbReference>
<evidence type="ECO:0000256" key="4">
    <source>
        <dbReference type="ARBA" id="ARBA00023175"/>
    </source>
</evidence>
<dbReference type="GO" id="GO:0015629">
    <property type="term" value="C:actin cytoskeleton"/>
    <property type="evidence" value="ECO:0000318"/>
    <property type="project" value="GO_Central"/>
</dbReference>
<keyword evidence="2" id="KW-0067">ATP-binding</keyword>
<evidence type="ECO:0000313" key="8">
    <source>
        <dbReference type="EMBL" id="OTG01669.1"/>
    </source>
</evidence>
<keyword evidence="8" id="KW-0378">Hydrolase</keyword>
<evidence type="ECO:0000256" key="5">
    <source>
        <dbReference type="ARBA" id="ARBA00023203"/>
    </source>
</evidence>
<dbReference type="InParanoid" id="A0A251SST0"/>
<proteinExistence type="inferred from homology"/>
<dbReference type="InterPro" id="IPR027417">
    <property type="entry name" value="P-loop_NTPase"/>
</dbReference>
<dbReference type="GO" id="GO:0000146">
    <property type="term" value="F:microfilament motor activity"/>
    <property type="evidence" value="ECO:0000318"/>
    <property type="project" value="GO_Central"/>
</dbReference>
<keyword evidence="5 6" id="KW-0009">Actin-binding</keyword>
<dbReference type="GO" id="GO:0016020">
    <property type="term" value="C:membrane"/>
    <property type="evidence" value="ECO:0000318"/>
    <property type="project" value="GO_Central"/>
</dbReference>
<dbReference type="Pfam" id="PF00063">
    <property type="entry name" value="Myosin_head"/>
    <property type="match status" value="1"/>
</dbReference>
<dbReference type="GO" id="GO:0016787">
    <property type="term" value="F:hydrolase activity"/>
    <property type="evidence" value="ECO:0007669"/>
    <property type="project" value="UniProtKB-KW"/>
</dbReference>
<dbReference type="Proteomes" id="UP000215914">
    <property type="component" value="Chromosome 13"/>
</dbReference>
<dbReference type="PANTHER" id="PTHR13140">
    <property type="entry name" value="MYOSIN"/>
    <property type="match status" value="1"/>
</dbReference>
<evidence type="ECO:0000256" key="2">
    <source>
        <dbReference type="ARBA" id="ARBA00022840"/>
    </source>
</evidence>
<keyword evidence="3 6" id="KW-0518">Myosin</keyword>
<comment type="similarity">
    <text evidence="6">Belongs to the TRAFAC class myosin-kinesin ATPase superfamily. Myosin family.</text>
</comment>
<sequence>MFLLTRRMNLQFMFECSSRMNGELRALGQKLDLSLVSCDVDVVAAGKRPNIELDKEHYRTDGHCKWWKKGGYHLNFFHVDQTSSWIKSIIEQIETPNLKKVVAKLSNVYPKDTEAPAGGVDHMTKLSYLHEPGVLQKGQTLSWIKSIIEQMVIANGGKKVDQTSSWIKSIIEQIETPKLKKVVAKLSNVYRKDTEAPAGGVDHMTKLSYLHEPGVLQNLRIRYELNEIYTYTGNILIAINPFQKVPHLYDGHMKEEYKGALFGELSPHVFAVANAFYRRVKVIPFWSVVKVEQVKWRQPKCLCSI</sequence>